<evidence type="ECO:0000313" key="4">
    <source>
        <dbReference type="Proteomes" id="UP000386466"/>
    </source>
</evidence>
<evidence type="ECO:0000259" key="2">
    <source>
        <dbReference type="Pfam" id="PF00692"/>
    </source>
</evidence>
<dbReference type="GO" id="GO:0006508">
    <property type="term" value="P:proteolysis"/>
    <property type="evidence" value="ECO:0007669"/>
    <property type="project" value="UniProtKB-KW"/>
</dbReference>
<feature type="region of interest" description="Disordered" evidence="1">
    <location>
        <begin position="1"/>
        <end position="26"/>
    </location>
</feature>
<organism evidence="3 4">
    <name type="scientific">Lynx pardinus</name>
    <name type="common">Iberian lynx</name>
    <name type="synonym">Felis pardina</name>
    <dbReference type="NCBI Taxonomy" id="191816"/>
    <lineage>
        <taxon>Eukaryota</taxon>
        <taxon>Metazoa</taxon>
        <taxon>Chordata</taxon>
        <taxon>Craniata</taxon>
        <taxon>Vertebrata</taxon>
        <taxon>Euteleostomi</taxon>
        <taxon>Mammalia</taxon>
        <taxon>Eutheria</taxon>
        <taxon>Laurasiatheria</taxon>
        <taxon>Carnivora</taxon>
        <taxon>Feliformia</taxon>
        <taxon>Felidae</taxon>
        <taxon>Felinae</taxon>
        <taxon>Lynx</taxon>
    </lineage>
</organism>
<reference evidence="3 4" key="1">
    <citation type="submission" date="2019-01" db="EMBL/GenBank/DDBJ databases">
        <authorList>
            <person name="Alioto T."/>
            <person name="Alioto T."/>
        </authorList>
    </citation>
    <scope>NUCLEOTIDE SEQUENCE [LARGE SCALE GENOMIC DNA]</scope>
</reference>
<dbReference type="GO" id="GO:0008233">
    <property type="term" value="F:peptidase activity"/>
    <property type="evidence" value="ECO:0007669"/>
    <property type="project" value="UniProtKB-KW"/>
</dbReference>
<dbReference type="Pfam" id="PF00692">
    <property type="entry name" value="dUTPase"/>
    <property type="match status" value="1"/>
</dbReference>
<accession>A0A485NHI1</accession>
<dbReference type="Gene3D" id="2.70.40.10">
    <property type="match status" value="1"/>
</dbReference>
<dbReference type="InterPro" id="IPR036157">
    <property type="entry name" value="dUTPase-like_sf"/>
</dbReference>
<keyword evidence="3" id="KW-0378">Hydrolase</keyword>
<dbReference type="EMBL" id="CAAGRJ010015203">
    <property type="protein sequence ID" value="VFV31136.1"/>
    <property type="molecule type" value="Genomic_DNA"/>
</dbReference>
<gene>
    <name evidence="3" type="ORF">LYPA_23C015367</name>
</gene>
<protein>
    <submittedName>
        <fullName evidence="3">Neutral protease large subunit</fullName>
    </submittedName>
</protein>
<name>A0A485NHI1_LYNPA</name>
<dbReference type="InterPro" id="IPR029054">
    <property type="entry name" value="dUTPase-like"/>
</dbReference>
<keyword evidence="4" id="KW-1185">Reference proteome</keyword>
<sequence length="95" mass="10007">MGPSSGPNKQNEPLSSQQWVSTPQHRQVTDLCHATTGSAALDLPAIDPVVLQPCLGVIKVRTGIYGRLEKGTIGLIFGQTSLTLKGIHGHPGVID</sequence>
<dbReference type="Proteomes" id="UP000386466">
    <property type="component" value="Unassembled WGS sequence"/>
</dbReference>
<feature type="non-terminal residue" evidence="3">
    <location>
        <position position="95"/>
    </location>
</feature>
<feature type="domain" description="dUTPase-like" evidence="2">
    <location>
        <begin position="28"/>
        <end position="95"/>
    </location>
</feature>
<dbReference type="AlphaFoldDB" id="A0A485NHI1"/>
<keyword evidence="3" id="KW-0645">Protease</keyword>
<evidence type="ECO:0000313" key="3">
    <source>
        <dbReference type="EMBL" id="VFV31136.1"/>
    </source>
</evidence>
<evidence type="ECO:0000256" key="1">
    <source>
        <dbReference type="SAM" id="MobiDB-lite"/>
    </source>
</evidence>
<dbReference type="SUPFAM" id="SSF51283">
    <property type="entry name" value="dUTPase-like"/>
    <property type="match status" value="1"/>
</dbReference>
<proteinExistence type="predicted"/>